<accession>A0A7J3UZ78</accession>
<feature type="transmembrane region" description="Helical" evidence="7">
    <location>
        <begin position="20"/>
        <end position="44"/>
    </location>
</feature>
<keyword evidence="5 7" id="KW-1133">Transmembrane helix</keyword>
<dbReference type="EMBL" id="DRVT01000033">
    <property type="protein sequence ID" value="HHI49084.1"/>
    <property type="molecule type" value="Genomic_DNA"/>
</dbReference>
<keyword evidence="6 7" id="KW-0472">Membrane</keyword>
<organism evidence="8">
    <name type="scientific">Candidatus Methanosuratincola petrocarbonis</name>
    <name type="common">ex Vanwonterghem et al. 2016</name>
    <dbReference type="NCBI Taxonomy" id="1867261"/>
    <lineage>
        <taxon>Archaea</taxon>
        <taxon>Thermoproteota</taxon>
        <taxon>Methanosuratincolia</taxon>
        <taxon>Candidatus Methanomethylicales</taxon>
        <taxon>Candidatus Methanomethylicaceae</taxon>
        <taxon>Candidatus Methanosuratincola (ex Vanwonterghem et al. 2016)</taxon>
    </lineage>
</organism>
<proteinExistence type="predicted"/>
<dbReference type="PANTHER" id="PTHR43867:SF2">
    <property type="entry name" value="CELLULOSE SYNTHASE CATALYTIC SUBUNIT A [UDP-FORMING]"/>
    <property type="match status" value="1"/>
</dbReference>
<reference evidence="8" key="1">
    <citation type="journal article" date="2020" name="mSystems">
        <title>Genome- and Community-Level Interaction Insights into Carbon Utilization and Element Cycling Functions of Hydrothermarchaeota in Hydrothermal Sediment.</title>
        <authorList>
            <person name="Zhou Z."/>
            <person name="Liu Y."/>
            <person name="Xu W."/>
            <person name="Pan J."/>
            <person name="Luo Z.H."/>
            <person name="Li M."/>
        </authorList>
    </citation>
    <scope>NUCLEOTIDE SEQUENCE [LARGE SCALE GENOMIC DNA]</scope>
    <source>
        <strain evidence="8">SpSt-1038</strain>
    </source>
</reference>
<evidence type="ECO:0000256" key="7">
    <source>
        <dbReference type="SAM" id="Phobius"/>
    </source>
</evidence>
<dbReference type="PANTHER" id="PTHR43867">
    <property type="entry name" value="CELLULOSE SYNTHASE CATALYTIC SUBUNIT A [UDP-FORMING]"/>
    <property type="match status" value="1"/>
</dbReference>
<name>A0A7J3UZ78_9CREN</name>
<evidence type="ECO:0000256" key="5">
    <source>
        <dbReference type="ARBA" id="ARBA00022989"/>
    </source>
</evidence>
<dbReference type="Pfam" id="PF13641">
    <property type="entry name" value="Glyco_tranf_2_3"/>
    <property type="match status" value="1"/>
</dbReference>
<keyword evidence="4 7" id="KW-0812">Transmembrane</keyword>
<evidence type="ECO:0000256" key="3">
    <source>
        <dbReference type="ARBA" id="ARBA00022679"/>
    </source>
</evidence>
<dbReference type="InterPro" id="IPR029044">
    <property type="entry name" value="Nucleotide-diphossugar_trans"/>
</dbReference>
<evidence type="ECO:0000256" key="1">
    <source>
        <dbReference type="ARBA" id="ARBA00004141"/>
    </source>
</evidence>
<evidence type="ECO:0000256" key="4">
    <source>
        <dbReference type="ARBA" id="ARBA00022692"/>
    </source>
</evidence>
<comment type="subcellular location">
    <subcellularLocation>
        <location evidence="1">Membrane</location>
        <topology evidence="1">Multi-pass membrane protein</topology>
    </subcellularLocation>
</comment>
<keyword evidence="2" id="KW-0328">Glycosyltransferase</keyword>
<dbReference type="GO" id="GO:0016757">
    <property type="term" value="F:glycosyltransferase activity"/>
    <property type="evidence" value="ECO:0007669"/>
    <property type="project" value="UniProtKB-KW"/>
</dbReference>
<dbReference type="InterPro" id="IPR050321">
    <property type="entry name" value="Glycosyltr_2/OpgH_subfam"/>
</dbReference>
<feature type="transmembrane region" description="Helical" evidence="7">
    <location>
        <begin position="344"/>
        <end position="366"/>
    </location>
</feature>
<dbReference type="AlphaFoldDB" id="A0A7J3UZ78"/>
<dbReference type="CDD" id="cd06438">
    <property type="entry name" value="EpsO_like"/>
    <property type="match status" value="1"/>
</dbReference>
<evidence type="ECO:0000256" key="2">
    <source>
        <dbReference type="ARBA" id="ARBA00022676"/>
    </source>
</evidence>
<comment type="caution">
    <text evidence="8">The sequence shown here is derived from an EMBL/GenBank/DDBJ whole genome shotgun (WGS) entry which is preliminary data.</text>
</comment>
<sequence>MPYVHSFPCTQEGDPVDLTVLVYSITGFFSLYSAYYFLLFYAALREKRGFTAVDHSKSRARFLVLVPAHNEEAVISEICNDLLNQKYPEDLFRVIVIADNCCDSTAQKVRKMECEKLKLVERRSEIRGKGAALDYVLENKSNLIQGFDPDYVLVFDADNRVPDDFLASLSMQTNGEGALQCNVKTKNPGSSWIARASHYEGMILQRLWQQGKESLGLCTALAGTGEAIRYDLISRLGFGNSLTDDLDLTIRLAKEGMRVKYLHYPCTYDEKPDDFGVELRRRIRWATGHFQTFFKHGKDLFRRPSRLSFDAFFYLINVIAPFIVFVSWAASLLQALGLATITPLPPACSITLSFVIFPMLAAISWLEGDRHFIRNSPSFYALMAIWFVAAPVGLVKALFGDAKWERTPHAHGLDSGRILSVPGDPNLKPMHVNLPDAEAPAWTAKGSNPDQRTLLSLAAQNRLRCS</sequence>
<feature type="transmembrane region" description="Helical" evidence="7">
    <location>
        <begin position="311"/>
        <end position="332"/>
    </location>
</feature>
<gene>
    <name evidence="8" type="ORF">ENL91_02815</name>
</gene>
<protein>
    <submittedName>
        <fullName evidence="8">Glycosyltransferase</fullName>
    </submittedName>
</protein>
<dbReference type="Gene3D" id="3.90.550.10">
    <property type="entry name" value="Spore Coat Polysaccharide Biosynthesis Protein SpsA, Chain A"/>
    <property type="match status" value="1"/>
</dbReference>
<dbReference type="SUPFAM" id="SSF53448">
    <property type="entry name" value="Nucleotide-diphospho-sugar transferases"/>
    <property type="match status" value="1"/>
</dbReference>
<evidence type="ECO:0000256" key="6">
    <source>
        <dbReference type="ARBA" id="ARBA00023136"/>
    </source>
</evidence>
<evidence type="ECO:0000313" key="8">
    <source>
        <dbReference type="EMBL" id="HHI49084.1"/>
    </source>
</evidence>
<feature type="transmembrane region" description="Helical" evidence="7">
    <location>
        <begin position="378"/>
        <end position="399"/>
    </location>
</feature>
<dbReference type="GO" id="GO:0016020">
    <property type="term" value="C:membrane"/>
    <property type="evidence" value="ECO:0007669"/>
    <property type="project" value="UniProtKB-SubCell"/>
</dbReference>
<keyword evidence="3 8" id="KW-0808">Transferase</keyword>